<feature type="compositionally biased region" description="Low complexity" evidence="2">
    <location>
        <begin position="164"/>
        <end position="188"/>
    </location>
</feature>
<reference evidence="5" key="1">
    <citation type="submission" date="2023-03" db="EMBL/GenBank/DDBJ databases">
        <title>Massive genome expansion in bonnet fungi (Mycena s.s.) driven by repeated elements and novel gene families across ecological guilds.</title>
        <authorList>
            <consortium name="Lawrence Berkeley National Laboratory"/>
            <person name="Harder C.B."/>
            <person name="Miyauchi S."/>
            <person name="Viragh M."/>
            <person name="Kuo A."/>
            <person name="Thoen E."/>
            <person name="Andreopoulos B."/>
            <person name="Lu D."/>
            <person name="Skrede I."/>
            <person name="Drula E."/>
            <person name="Henrissat B."/>
            <person name="Morin E."/>
            <person name="Kohler A."/>
            <person name="Barry K."/>
            <person name="LaButti K."/>
            <person name="Morin E."/>
            <person name="Salamov A."/>
            <person name="Lipzen A."/>
            <person name="Mereny Z."/>
            <person name="Hegedus B."/>
            <person name="Baldrian P."/>
            <person name="Stursova M."/>
            <person name="Weitz H."/>
            <person name="Taylor A."/>
            <person name="Grigoriev I.V."/>
            <person name="Nagy L.G."/>
            <person name="Martin F."/>
            <person name="Kauserud H."/>
        </authorList>
    </citation>
    <scope>NUCLEOTIDE SEQUENCE</scope>
    <source>
        <strain evidence="5">CBHHK067</strain>
    </source>
</reference>
<feature type="region of interest" description="Disordered" evidence="2">
    <location>
        <begin position="126"/>
        <end position="146"/>
    </location>
</feature>
<evidence type="ECO:0000313" key="5">
    <source>
        <dbReference type="EMBL" id="KAJ7708787.1"/>
    </source>
</evidence>
<dbReference type="PANTHER" id="PTHR40633:SF1">
    <property type="entry name" value="GPI ANCHORED SERINE-THREONINE RICH PROTEIN (AFU_ORTHOLOGUE AFUA_1G03630)"/>
    <property type="match status" value="1"/>
</dbReference>
<organism evidence="5 6">
    <name type="scientific">Mycena rosella</name>
    <name type="common">Pink bonnet</name>
    <name type="synonym">Agaricus rosellus</name>
    <dbReference type="NCBI Taxonomy" id="1033263"/>
    <lineage>
        <taxon>Eukaryota</taxon>
        <taxon>Fungi</taxon>
        <taxon>Dikarya</taxon>
        <taxon>Basidiomycota</taxon>
        <taxon>Agaricomycotina</taxon>
        <taxon>Agaricomycetes</taxon>
        <taxon>Agaricomycetidae</taxon>
        <taxon>Agaricales</taxon>
        <taxon>Marasmiineae</taxon>
        <taxon>Mycenaceae</taxon>
        <taxon>Mycena</taxon>
    </lineage>
</organism>
<dbReference type="InterPro" id="IPR052982">
    <property type="entry name" value="SRP1/TIP1-like"/>
</dbReference>
<sequence length="269" mass="26614">MFTSILFTTVLASSVARISQAIVVPNTPGPGDSFDQGTNCHIGWGGDDTGSTTAWKNMAIELMTGPNEAMIHVTTVAQGQDGTAAGVFDYTCPEVTPNSPIYFYQFTAPATTNITWTTRFTIAAADGSSTPATETEKSSTGEDVAWGKGALVDPSTAVAAPNFGATGSSSTGGSSSAGGSNSTTNPTGSGSGSSGGLSTAAAQTKASTAGSPTHSASTPNNSGNSTGAAGAAQQSGTSAAMPGAMALDTRMWPVVAAMTVSALSFTLLL</sequence>
<dbReference type="AlphaFoldDB" id="A0AAD7GZW5"/>
<evidence type="ECO:0000259" key="4">
    <source>
        <dbReference type="Pfam" id="PF10342"/>
    </source>
</evidence>
<comment type="caution">
    <text evidence="5">The sequence shown here is derived from an EMBL/GenBank/DDBJ whole genome shotgun (WGS) entry which is preliminary data.</text>
</comment>
<name>A0AAD7GZW5_MYCRO</name>
<feature type="compositionally biased region" description="Low complexity" evidence="2">
    <location>
        <begin position="221"/>
        <end position="236"/>
    </location>
</feature>
<dbReference type="EMBL" id="JARKIE010000003">
    <property type="protein sequence ID" value="KAJ7708787.1"/>
    <property type="molecule type" value="Genomic_DNA"/>
</dbReference>
<evidence type="ECO:0000256" key="3">
    <source>
        <dbReference type="SAM" id="SignalP"/>
    </source>
</evidence>
<keyword evidence="1 3" id="KW-0732">Signal</keyword>
<accession>A0AAD7GZW5</accession>
<proteinExistence type="predicted"/>
<feature type="domain" description="Yeast cell wall synthesis Kre9/Knh1-like N-terminal" evidence="4">
    <location>
        <begin position="27"/>
        <end position="122"/>
    </location>
</feature>
<feature type="compositionally biased region" description="Low complexity" evidence="2">
    <location>
        <begin position="196"/>
        <end position="211"/>
    </location>
</feature>
<dbReference type="InterPro" id="IPR018466">
    <property type="entry name" value="Kre9/Knh1-like_N"/>
</dbReference>
<evidence type="ECO:0000313" key="6">
    <source>
        <dbReference type="Proteomes" id="UP001221757"/>
    </source>
</evidence>
<evidence type="ECO:0000256" key="2">
    <source>
        <dbReference type="SAM" id="MobiDB-lite"/>
    </source>
</evidence>
<dbReference type="Proteomes" id="UP001221757">
    <property type="component" value="Unassembled WGS sequence"/>
</dbReference>
<feature type="chain" id="PRO_5042219241" description="Yeast cell wall synthesis Kre9/Knh1-like N-terminal domain-containing protein" evidence="3">
    <location>
        <begin position="22"/>
        <end position="269"/>
    </location>
</feature>
<feature type="signal peptide" evidence="3">
    <location>
        <begin position="1"/>
        <end position="21"/>
    </location>
</feature>
<keyword evidence="6" id="KW-1185">Reference proteome</keyword>
<feature type="region of interest" description="Disordered" evidence="2">
    <location>
        <begin position="161"/>
        <end position="236"/>
    </location>
</feature>
<gene>
    <name evidence="5" type="ORF">B0H17DRAFT_916268</name>
</gene>
<evidence type="ECO:0000256" key="1">
    <source>
        <dbReference type="ARBA" id="ARBA00022729"/>
    </source>
</evidence>
<dbReference type="Pfam" id="PF10342">
    <property type="entry name" value="Kre9_KNH"/>
    <property type="match status" value="1"/>
</dbReference>
<dbReference type="PANTHER" id="PTHR40633">
    <property type="entry name" value="MATRIX PROTEIN, PUTATIVE (AFU_ORTHOLOGUE AFUA_8G05410)-RELATED"/>
    <property type="match status" value="1"/>
</dbReference>
<protein>
    <recommendedName>
        <fullName evidence="4">Yeast cell wall synthesis Kre9/Knh1-like N-terminal domain-containing protein</fullName>
    </recommendedName>
</protein>